<accession>A0ABS5HU63</accession>
<dbReference type="Proteomes" id="UP001195941">
    <property type="component" value="Unassembled WGS sequence"/>
</dbReference>
<gene>
    <name evidence="1" type="ORF">IT775_14500</name>
</gene>
<protein>
    <submittedName>
        <fullName evidence="1">Uncharacterized protein</fullName>
    </submittedName>
</protein>
<dbReference type="RefSeq" id="WP_212701846.1">
    <property type="nucleotide sequence ID" value="NZ_JADMKU010000014.1"/>
</dbReference>
<organism evidence="1 2">
    <name type="scientific">Thalassovita aquimarina</name>
    <dbReference type="NCBI Taxonomy" id="2785917"/>
    <lineage>
        <taxon>Bacteria</taxon>
        <taxon>Pseudomonadati</taxon>
        <taxon>Pseudomonadota</taxon>
        <taxon>Alphaproteobacteria</taxon>
        <taxon>Rhodobacterales</taxon>
        <taxon>Roseobacteraceae</taxon>
        <taxon>Thalassovita</taxon>
    </lineage>
</organism>
<evidence type="ECO:0000313" key="2">
    <source>
        <dbReference type="Proteomes" id="UP001195941"/>
    </source>
</evidence>
<comment type="caution">
    <text evidence="1">The sequence shown here is derived from an EMBL/GenBank/DDBJ whole genome shotgun (WGS) entry which is preliminary data.</text>
</comment>
<evidence type="ECO:0000313" key="1">
    <source>
        <dbReference type="EMBL" id="MBR9652327.1"/>
    </source>
</evidence>
<dbReference type="EMBL" id="JADMKU010000014">
    <property type="protein sequence ID" value="MBR9652327.1"/>
    <property type="molecule type" value="Genomic_DNA"/>
</dbReference>
<keyword evidence="2" id="KW-1185">Reference proteome</keyword>
<proteinExistence type="predicted"/>
<name>A0ABS5HU63_9RHOB</name>
<sequence length="86" mass="9252">MNITRIEVSQMIGGRETGRVSGFVSLHSYEGHVQMHCAVYGTTPSTCRDALIAEALRQLGRMPEFRSGARSFSCAPGILAAQTAHA</sequence>
<reference evidence="1 2" key="1">
    <citation type="journal article" date="2021" name="Arch. Microbiol.">
        <title>Thalassobius aquimarinus sp. nov., isolated from the Sea of Japan seashore.</title>
        <authorList>
            <person name="Kurilenko V.V."/>
            <person name="Romanenko L.A."/>
            <person name="Chernysheva N.Y."/>
            <person name="Velansky P.V."/>
            <person name="Tekutyeva L.A."/>
            <person name="Isaeva M.P."/>
            <person name="Mikhailov V.V."/>
        </authorList>
    </citation>
    <scope>NUCLEOTIDE SEQUENCE [LARGE SCALE GENOMIC DNA]</scope>
    <source>
        <strain evidence="1 2">KMM 8518</strain>
    </source>
</reference>